<dbReference type="PANTHER" id="PTHR11831:SF4">
    <property type="entry name" value="SMALL RIBOSOMAL SUBUNIT PROTEIN US4M"/>
    <property type="match status" value="1"/>
</dbReference>
<evidence type="ECO:0000256" key="3">
    <source>
        <dbReference type="ARBA" id="ARBA00022884"/>
    </source>
</evidence>
<protein>
    <recommendedName>
        <fullName evidence="7">RNA-binding S4 domain-containing protein</fullName>
    </recommendedName>
</protein>
<sequence>MPRKAEVSLKLSRKLIALSWNPRNLYQLATKKQLLDERHKTLFQKMWKAKRDTRGYHDASTTERQWLRMFDAQLPTLSLKFGAQASHPNTASLMYACMERRLDFIVFRSHFASSVWMARQLIVHGKVKVNGKKFPYPSHRVKDGDVVSVDPEAVATLKKPADGGAVLDFAPLPYQQPWMFIPEYLEVNYNTCSTVFLREPVTKPGHTEVPSPYPPEFHALAYRFYQRRGRTRKQM</sequence>
<dbReference type="PROSITE" id="PS00632">
    <property type="entry name" value="RIBOSOMAL_S4"/>
    <property type="match status" value="1"/>
</dbReference>
<dbReference type="CDD" id="cd00165">
    <property type="entry name" value="S4"/>
    <property type="match status" value="1"/>
</dbReference>
<evidence type="ECO:0000256" key="6">
    <source>
        <dbReference type="PROSITE-ProRule" id="PRU00182"/>
    </source>
</evidence>
<dbReference type="InterPro" id="IPR022801">
    <property type="entry name" value="Ribosomal_uS4"/>
</dbReference>
<dbReference type="InterPro" id="IPR036986">
    <property type="entry name" value="S4_RNA-bd_sf"/>
</dbReference>
<comment type="caution">
    <text evidence="8">The sequence shown here is derived from an EMBL/GenBank/DDBJ whole genome shotgun (WGS) entry which is preliminary data.</text>
</comment>
<name>A0A9W8H8X6_9FUNG</name>
<evidence type="ECO:0000259" key="7">
    <source>
        <dbReference type="SMART" id="SM00363"/>
    </source>
</evidence>
<dbReference type="GO" id="GO:0042274">
    <property type="term" value="P:ribosomal small subunit biogenesis"/>
    <property type="evidence" value="ECO:0007669"/>
    <property type="project" value="TreeGrafter"/>
</dbReference>
<dbReference type="AlphaFoldDB" id="A0A9W8H8X6"/>
<dbReference type="GO" id="GO:0005763">
    <property type="term" value="C:mitochondrial small ribosomal subunit"/>
    <property type="evidence" value="ECO:0007669"/>
    <property type="project" value="TreeGrafter"/>
</dbReference>
<dbReference type="GO" id="GO:0019843">
    <property type="term" value="F:rRNA binding"/>
    <property type="evidence" value="ECO:0007669"/>
    <property type="project" value="UniProtKB-KW"/>
</dbReference>
<dbReference type="SUPFAM" id="SSF55174">
    <property type="entry name" value="Alpha-L RNA-binding motif"/>
    <property type="match status" value="1"/>
</dbReference>
<dbReference type="InterPro" id="IPR002942">
    <property type="entry name" value="S4_RNA-bd"/>
</dbReference>
<keyword evidence="3 6" id="KW-0694">RNA-binding</keyword>
<keyword evidence="5" id="KW-0687">Ribonucleoprotein</keyword>
<proteinExistence type="inferred from homology"/>
<dbReference type="OrthoDB" id="3356781at2759"/>
<reference evidence="8" key="1">
    <citation type="submission" date="2022-07" db="EMBL/GenBank/DDBJ databases">
        <title>Phylogenomic reconstructions and comparative analyses of Kickxellomycotina fungi.</title>
        <authorList>
            <person name="Reynolds N.K."/>
            <person name="Stajich J.E."/>
            <person name="Barry K."/>
            <person name="Grigoriev I.V."/>
            <person name="Crous P."/>
            <person name="Smith M.E."/>
        </authorList>
    </citation>
    <scope>NUCLEOTIDE SEQUENCE</scope>
    <source>
        <strain evidence="8">NBRC 105414</strain>
    </source>
</reference>
<dbReference type="EMBL" id="JANBUL010000335">
    <property type="protein sequence ID" value="KAJ2776764.1"/>
    <property type="molecule type" value="Genomic_DNA"/>
</dbReference>
<comment type="similarity">
    <text evidence="1">Belongs to the universal ribosomal protein uS4 family.</text>
</comment>
<evidence type="ECO:0000256" key="5">
    <source>
        <dbReference type="ARBA" id="ARBA00023274"/>
    </source>
</evidence>
<dbReference type="Pfam" id="PF01479">
    <property type="entry name" value="S4"/>
    <property type="match status" value="1"/>
</dbReference>
<dbReference type="PANTHER" id="PTHR11831">
    <property type="entry name" value="30S 40S RIBOSOMAL PROTEIN"/>
    <property type="match status" value="1"/>
</dbReference>
<evidence type="ECO:0000256" key="2">
    <source>
        <dbReference type="ARBA" id="ARBA00022730"/>
    </source>
</evidence>
<gene>
    <name evidence="8" type="ORF">H4R18_005494</name>
</gene>
<feature type="domain" description="RNA-binding S4" evidence="7">
    <location>
        <begin position="100"/>
        <end position="162"/>
    </location>
</feature>
<evidence type="ECO:0000256" key="4">
    <source>
        <dbReference type="ARBA" id="ARBA00022980"/>
    </source>
</evidence>
<accession>A0A9W8H8X6</accession>
<organism evidence="8 9">
    <name type="scientific">Coemansia javaensis</name>
    <dbReference type="NCBI Taxonomy" id="2761396"/>
    <lineage>
        <taxon>Eukaryota</taxon>
        <taxon>Fungi</taxon>
        <taxon>Fungi incertae sedis</taxon>
        <taxon>Zoopagomycota</taxon>
        <taxon>Kickxellomycotina</taxon>
        <taxon>Kickxellomycetes</taxon>
        <taxon>Kickxellales</taxon>
        <taxon>Kickxellaceae</taxon>
        <taxon>Coemansia</taxon>
    </lineage>
</organism>
<dbReference type="InterPro" id="IPR018079">
    <property type="entry name" value="Ribosomal_uS4_CS"/>
</dbReference>
<dbReference type="PROSITE" id="PS50889">
    <property type="entry name" value="S4"/>
    <property type="match status" value="1"/>
</dbReference>
<dbReference type="Proteomes" id="UP001140217">
    <property type="component" value="Unassembled WGS sequence"/>
</dbReference>
<keyword evidence="2 6" id="KW-0699">rRNA-binding</keyword>
<dbReference type="SMART" id="SM00363">
    <property type="entry name" value="S4"/>
    <property type="match status" value="1"/>
</dbReference>
<dbReference type="Gene3D" id="3.10.290.10">
    <property type="entry name" value="RNA-binding S4 domain"/>
    <property type="match status" value="1"/>
</dbReference>
<evidence type="ECO:0000313" key="8">
    <source>
        <dbReference type="EMBL" id="KAJ2776764.1"/>
    </source>
</evidence>
<keyword evidence="4" id="KW-0689">Ribosomal protein</keyword>
<keyword evidence="9" id="KW-1185">Reference proteome</keyword>
<evidence type="ECO:0000256" key="1">
    <source>
        <dbReference type="ARBA" id="ARBA00007465"/>
    </source>
</evidence>
<dbReference type="GO" id="GO:0003735">
    <property type="term" value="F:structural constituent of ribosome"/>
    <property type="evidence" value="ECO:0007669"/>
    <property type="project" value="TreeGrafter"/>
</dbReference>
<evidence type="ECO:0000313" key="9">
    <source>
        <dbReference type="Proteomes" id="UP001140217"/>
    </source>
</evidence>